<gene>
    <name evidence="2" type="ORF">K0B96_07720</name>
</gene>
<name>A0A8F9XMV7_9BACT</name>
<dbReference type="Pfam" id="PF00535">
    <property type="entry name" value="Glycos_transf_2"/>
    <property type="match status" value="1"/>
</dbReference>
<dbReference type="InterPro" id="IPR029044">
    <property type="entry name" value="Nucleotide-diphossugar_trans"/>
</dbReference>
<dbReference type="InterPro" id="IPR001173">
    <property type="entry name" value="Glyco_trans_2-like"/>
</dbReference>
<dbReference type="CDD" id="cd06433">
    <property type="entry name" value="GT_2_WfgS_like"/>
    <property type="match status" value="1"/>
</dbReference>
<evidence type="ECO:0000313" key="3">
    <source>
        <dbReference type="Proteomes" id="UP000825051"/>
    </source>
</evidence>
<dbReference type="EMBL" id="CP080507">
    <property type="protein sequence ID" value="QYM80484.1"/>
    <property type="molecule type" value="Genomic_DNA"/>
</dbReference>
<keyword evidence="3" id="KW-1185">Reference proteome</keyword>
<dbReference type="AlphaFoldDB" id="A0A8F9XMV7"/>
<dbReference type="PANTHER" id="PTHR43685">
    <property type="entry name" value="GLYCOSYLTRANSFERASE"/>
    <property type="match status" value="1"/>
</dbReference>
<dbReference type="KEGG" id="ole:K0B96_07720"/>
<reference evidence="2" key="1">
    <citation type="submission" date="2021-08" db="EMBL/GenBank/DDBJ databases">
        <title>Genome of a novel bacterium of the phylum Verrucomicrobia, Oleiharenicola sp. KSB-15.</title>
        <authorList>
            <person name="Chung J.-H."/>
            <person name="Ahn J.-H."/>
            <person name="Yoon Y."/>
            <person name="Kim D.-Y."/>
            <person name="An S.-H."/>
            <person name="Park I."/>
            <person name="Yeon J."/>
        </authorList>
    </citation>
    <scope>NUCLEOTIDE SEQUENCE</scope>
    <source>
        <strain evidence="2">KSB-15</strain>
    </source>
</reference>
<dbReference type="Gene3D" id="3.90.550.10">
    <property type="entry name" value="Spore Coat Polysaccharide Biosynthesis Protein SpsA, Chain A"/>
    <property type="match status" value="1"/>
</dbReference>
<feature type="domain" description="Glycosyltransferase 2-like" evidence="1">
    <location>
        <begin position="8"/>
        <end position="117"/>
    </location>
</feature>
<evidence type="ECO:0000313" key="2">
    <source>
        <dbReference type="EMBL" id="QYM80484.1"/>
    </source>
</evidence>
<dbReference type="InterPro" id="IPR050834">
    <property type="entry name" value="Glycosyltransf_2"/>
</dbReference>
<dbReference type="RefSeq" id="WP_220165736.1">
    <property type="nucleotide sequence ID" value="NZ_CP080507.1"/>
</dbReference>
<dbReference type="PANTHER" id="PTHR43685:SF11">
    <property type="entry name" value="GLYCOSYLTRANSFERASE TAGX-RELATED"/>
    <property type="match status" value="1"/>
</dbReference>
<evidence type="ECO:0000259" key="1">
    <source>
        <dbReference type="Pfam" id="PF00535"/>
    </source>
</evidence>
<protein>
    <submittedName>
        <fullName evidence="2">Glycosyltransferase</fullName>
    </submittedName>
</protein>
<organism evidence="2 3">
    <name type="scientific">Horticoccus luteus</name>
    <dbReference type="NCBI Taxonomy" id="2862869"/>
    <lineage>
        <taxon>Bacteria</taxon>
        <taxon>Pseudomonadati</taxon>
        <taxon>Verrucomicrobiota</taxon>
        <taxon>Opitutia</taxon>
        <taxon>Opitutales</taxon>
        <taxon>Opitutaceae</taxon>
        <taxon>Horticoccus</taxon>
    </lineage>
</organism>
<proteinExistence type="predicted"/>
<accession>A0A8F9XMV7</accession>
<dbReference type="Proteomes" id="UP000825051">
    <property type="component" value="Chromosome"/>
</dbReference>
<sequence length="295" mass="33670">MPALPKISLVTTNYNYGHFLDATLRSVLDQNYPNLEYIVIDGGSTDNSVEIIRRYADRLSFWTSEGDAGQAHALNKGLRRCTGDIVGFLNSDDLHRPDTLANVAGLFADPDVAWIGGSSETLDVEGRPTGVTALSPPSTAVQWVAGLRFPQPSSFWRRRLTEELGSFEEHLYYCFDQEYWARFAVAGHRPVFSTAPLSRERFHPGQKTANPAPRYMHERLFIAHKFLNRLDPVAAAALRRIIRGHERTLLRDLFYQTPPPSFSTFFRTLRHHPDLLRDRQTWGLLKQRLFTRQDS</sequence>
<dbReference type="SUPFAM" id="SSF53448">
    <property type="entry name" value="Nucleotide-diphospho-sugar transferases"/>
    <property type="match status" value="1"/>
</dbReference>